<sequence>MLARMQDAVERFTRTIGHLTDVSKLQPEVAHPAAPTALAPLIEDVRQDLPPLLAATGGRLEAAVECPALVMAEKNLRSLLYNLVSNALKYHHPDRPPVVRVGCRAEGAFRVLRVQDNGLGLSEGQQAKLFGLFERLHTHVEGTGVGLYMVKKLVENAGGTIAVQSRAGEGSTFVVRLPA</sequence>
<keyword evidence="3" id="KW-0808">Transferase</keyword>
<keyword evidence="4 6" id="KW-0418">Kinase</keyword>
<gene>
    <name evidence="6" type="ORF">HNP98_002566</name>
</gene>
<evidence type="ECO:0000313" key="6">
    <source>
        <dbReference type="EMBL" id="NRT19732.1"/>
    </source>
</evidence>
<dbReference type="SUPFAM" id="SSF55874">
    <property type="entry name" value="ATPase domain of HSP90 chaperone/DNA topoisomerase II/histidine kinase"/>
    <property type="match status" value="1"/>
</dbReference>
<dbReference type="InterPro" id="IPR050351">
    <property type="entry name" value="BphY/WalK/GraS-like"/>
</dbReference>
<comment type="catalytic activity">
    <reaction evidence="1">
        <text>ATP + protein L-histidine = ADP + protein N-phospho-L-histidine.</text>
        <dbReference type="EC" id="2.7.13.3"/>
    </reaction>
</comment>
<protein>
    <recommendedName>
        <fullName evidence="2">histidine kinase</fullName>
        <ecNumber evidence="2">2.7.13.3</ecNumber>
    </recommendedName>
</protein>
<dbReference type="RefSeq" id="WP_173810445.1">
    <property type="nucleotide sequence ID" value="NZ_JABSNP010000011.1"/>
</dbReference>
<evidence type="ECO:0000256" key="4">
    <source>
        <dbReference type="ARBA" id="ARBA00022777"/>
    </source>
</evidence>
<organism evidence="6 7">
    <name type="scientific">Hymenobacter caeli</name>
    <dbReference type="NCBI Taxonomy" id="2735894"/>
    <lineage>
        <taxon>Bacteria</taxon>
        <taxon>Pseudomonadati</taxon>
        <taxon>Bacteroidota</taxon>
        <taxon>Cytophagia</taxon>
        <taxon>Cytophagales</taxon>
        <taxon>Hymenobacteraceae</taxon>
        <taxon>Hymenobacter</taxon>
    </lineage>
</organism>
<name>A0ABX2FS12_9BACT</name>
<dbReference type="InterPro" id="IPR036890">
    <property type="entry name" value="HATPase_C_sf"/>
</dbReference>
<dbReference type="InterPro" id="IPR005467">
    <property type="entry name" value="His_kinase_dom"/>
</dbReference>
<dbReference type="PROSITE" id="PS50109">
    <property type="entry name" value="HIS_KIN"/>
    <property type="match status" value="1"/>
</dbReference>
<dbReference type="Gene3D" id="3.30.565.10">
    <property type="entry name" value="Histidine kinase-like ATPase, C-terminal domain"/>
    <property type="match status" value="1"/>
</dbReference>
<evidence type="ECO:0000256" key="2">
    <source>
        <dbReference type="ARBA" id="ARBA00012438"/>
    </source>
</evidence>
<dbReference type="PANTHER" id="PTHR42878">
    <property type="entry name" value="TWO-COMPONENT HISTIDINE KINASE"/>
    <property type="match status" value="1"/>
</dbReference>
<dbReference type="InterPro" id="IPR004358">
    <property type="entry name" value="Sig_transdc_His_kin-like_C"/>
</dbReference>
<dbReference type="GO" id="GO:0016301">
    <property type="term" value="F:kinase activity"/>
    <property type="evidence" value="ECO:0007669"/>
    <property type="project" value="UniProtKB-KW"/>
</dbReference>
<feature type="domain" description="Histidine kinase" evidence="5">
    <location>
        <begin position="1"/>
        <end position="179"/>
    </location>
</feature>
<dbReference type="PRINTS" id="PR00344">
    <property type="entry name" value="BCTRLSENSOR"/>
</dbReference>
<dbReference type="InterPro" id="IPR003594">
    <property type="entry name" value="HATPase_dom"/>
</dbReference>
<reference evidence="6 7" key="1">
    <citation type="submission" date="2020-05" db="EMBL/GenBank/DDBJ databases">
        <title>Genomic Encyclopedia of Type Strains, Phase IV (KMG-V): Genome sequencing to study the core and pangenomes of soil and plant-associated prokaryotes.</title>
        <authorList>
            <person name="Whitman W."/>
        </authorList>
    </citation>
    <scope>NUCLEOTIDE SEQUENCE [LARGE SCALE GENOMIC DNA]</scope>
    <source>
        <strain evidence="6 7">9A</strain>
    </source>
</reference>
<keyword evidence="7" id="KW-1185">Reference proteome</keyword>
<evidence type="ECO:0000256" key="3">
    <source>
        <dbReference type="ARBA" id="ARBA00022679"/>
    </source>
</evidence>
<dbReference type="SMART" id="SM00387">
    <property type="entry name" value="HATPase_c"/>
    <property type="match status" value="1"/>
</dbReference>
<comment type="caution">
    <text evidence="6">The sequence shown here is derived from an EMBL/GenBank/DDBJ whole genome shotgun (WGS) entry which is preliminary data.</text>
</comment>
<dbReference type="Proteomes" id="UP000779507">
    <property type="component" value="Unassembled WGS sequence"/>
</dbReference>
<dbReference type="EC" id="2.7.13.3" evidence="2"/>
<evidence type="ECO:0000256" key="1">
    <source>
        <dbReference type="ARBA" id="ARBA00000085"/>
    </source>
</evidence>
<accession>A0ABX2FS12</accession>
<dbReference type="Pfam" id="PF02518">
    <property type="entry name" value="HATPase_c"/>
    <property type="match status" value="1"/>
</dbReference>
<dbReference type="EMBL" id="JABSNP010000011">
    <property type="protein sequence ID" value="NRT19732.1"/>
    <property type="molecule type" value="Genomic_DNA"/>
</dbReference>
<evidence type="ECO:0000313" key="7">
    <source>
        <dbReference type="Proteomes" id="UP000779507"/>
    </source>
</evidence>
<dbReference type="PANTHER" id="PTHR42878:SF15">
    <property type="entry name" value="BACTERIOPHYTOCHROME"/>
    <property type="match status" value="1"/>
</dbReference>
<evidence type="ECO:0000259" key="5">
    <source>
        <dbReference type="PROSITE" id="PS50109"/>
    </source>
</evidence>
<proteinExistence type="predicted"/>